<evidence type="ECO:0000256" key="1">
    <source>
        <dbReference type="SAM" id="MobiDB-lite"/>
    </source>
</evidence>
<dbReference type="EMBL" id="JADBEO010000047">
    <property type="protein sequence ID" value="MDR4308318.1"/>
    <property type="molecule type" value="Genomic_DNA"/>
</dbReference>
<evidence type="ECO:0000313" key="2">
    <source>
        <dbReference type="EMBL" id="MDR4308318.1"/>
    </source>
</evidence>
<feature type="compositionally biased region" description="Basic and acidic residues" evidence="1">
    <location>
        <begin position="35"/>
        <end position="52"/>
    </location>
</feature>
<dbReference type="InterPro" id="IPR021327">
    <property type="entry name" value="DUF2934"/>
</dbReference>
<dbReference type="RefSeq" id="WP_309393972.1">
    <property type="nucleotide sequence ID" value="NZ_JADBEO010000047.1"/>
</dbReference>
<dbReference type="Pfam" id="PF11154">
    <property type="entry name" value="DUF2934"/>
    <property type="match status" value="1"/>
</dbReference>
<organism evidence="2 3">
    <name type="scientific">Chelatococcus sambhunathii</name>
    <dbReference type="NCBI Taxonomy" id="363953"/>
    <lineage>
        <taxon>Bacteria</taxon>
        <taxon>Pseudomonadati</taxon>
        <taxon>Pseudomonadota</taxon>
        <taxon>Alphaproteobacteria</taxon>
        <taxon>Hyphomicrobiales</taxon>
        <taxon>Chelatococcaceae</taxon>
        <taxon>Chelatococcus</taxon>
    </lineage>
</organism>
<protein>
    <submittedName>
        <fullName evidence="2">DUF2934 domain-containing protein</fullName>
    </submittedName>
</protein>
<sequence>MGERETRIRDEAYRIWVEAGRPDGDDHRYWYEAEKRVDASDKAGAKAVREKNFPQPAKEAAPEQAPDTGAAKAAGAKRASGAAKPAAPKPADKGVEGAAAAPAPGPAGAARTKTAAVVARNAANSGVTAPLAKPDKGEPVDVAPAKAPKRRR</sequence>
<keyword evidence="3" id="KW-1185">Reference proteome</keyword>
<gene>
    <name evidence="2" type="ORF">IHQ68_17000</name>
</gene>
<feature type="compositionally biased region" description="Low complexity" evidence="1">
    <location>
        <begin position="98"/>
        <end position="124"/>
    </location>
</feature>
<accession>A0ABU1DJM1</accession>
<comment type="caution">
    <text evidence="2">The sequence shown here is derived from an EMBL/GenBank/DDBJ whole genome shotgun (WGS) entry which is preliminary data.</text>
</comment>
<reference evidence="2" key="1">
    <citation type="submission" date="2020-10" db="EMBL/GenBank/DDBJ databases">
        <authorList>
            <person name="Abbas A."/>
            <person name="Razzaq R."/>
            <person name="Waqas M."/>
            <person name="Abbas N."/>
            <person name="Nielsen T.K."/>
            <person name="Hansen L.H."/>
            <person name="Hussain S."/>
            <person name="Shahid M."/>
        </authorList>
    </citation>
    <scope>NUCLEOTIDE SEQUENCE</scope>
    <source>
        <strain evidence="2">S14</strain>
    </source>
</reference>
<feature type="region of interest" description="Disordered" evidence="1">
    <location>
        <begin position="35"/>
        <end position="152"/>
    </location>
</feature>
<feature type="compositionally biased region" description="Low complexity" evidence="1">
    <location>
        <begin position="54"/>
        <end position="86"/>
    </location>
</feature>
<evidence type="ECO:0000313" key="3">
    <source>
        <dbReference type="Proteomes" id="UP001181622"/>
    </source>
</evidence>
<dbReference type="Proteomes" id="UP001181622">
    <property type="component" value="Unassembled WGS sequence"/>
</dbReference>
<name>A0ABU1DJM1_9HYPH</name>
<proteinExistence type="predicted"/>